<dbReference type="Gene3D" id="3.30.70.1320">
    <property type="entry name" value="Multidrug efflux transporter AcrB pore domain like"/>
    <property type="match status" value="1"/>
</dbReference>
<feature type="transmembrane region" description="Helical" evidence="9">
    <location>
        <begin position="12"/>
        <end position="31"/>
    </location>
</feature>
<comment type="caution">
    <text evidence="10">The sequence shown here is derived from an EMBL/GenBank/DDBJ whole genome shotgun (WGS) entry which is preliminary data.</text>
</comment>
<evidence type="ECO:0000313" key="10">
    <source>
        <dbReference type="EMBL" id="PJE80390.1"/>
    </source>
</evidence>
<evidence type="ECO:0000256" key="2">
    <source>
        <dbReference type="ARBA" id="ARBA00010942"/>
    </source>
</evidence>
<dbReference type="Gene3D" id="3.30.70.1440">
    <property type="entry name" value="Multidrug efflux transporter AcrB pore domain"/>
    <property type="match status" value="1"/>
</dbReference>
<dbReference type="InterPro" id="IPR001036">
    <property type="entry name" value="Acrflvin-R"/>
</dbReference>
<dbReference type="NCBIfam" id="TIGR00915">
    <property type="entry name" value="2A0602"/>
    <property type="match status" value="1"/>
</dbReference>
<dbReference type="PRINTS" id="PR00702">
    <property type="entry name" value="ACRIFLAVINRP"/>
</dbReference>
<dbReference type="SUPFAM" id="SSF82714">
    <property type="entry name" value="Multidrug efflux transporter AcrB TolC docking domain, DN and DC subdomains"/>
    <property type="match status" value="2"/>
</dbReference>
<feature type="transmembrane region" description="Helical" evidence="9">
    <location>
        <begin position="342"/>
        <end position="361"/>
    </location>
</feature>
<feature type="transmembrane region" description="Helical" evidence="9">
    <location>
        <begin position="964"/>
        <end position="981"/>
    </location>
</feature>
<feature type="transmembrane region" description="Helical" evidence="9">
    <location>
        <begin position="477"/>
        <end position="499"/>
    </location>
</feature>
<dbReference type="Gene3D" id="3.30.2090.10">
    <property type="entry name" value="Multidrug efflux transporter AcrB TolC docking domain, DN and DC subdomains"/>
    <property type="match status" value="2"/>
</dbReference>
<evidence type="ECO:0000256" key="7">
    <source>
        <dbReference type="ARBA" id="ARBA00022989"/>
    </source>
</evidence>
<dbReference type="EMBL" id="NSIT01000019">
    <property type="protein sequence ID" value="PJE80390.1"/>
    <property type="molecule type" value="Genomic_DNA"/>
</dbReference>
<evidence type="ECO:0000256" key="8">
    <source>
        <dbReference type="ARBA" id="ARBA00023136"/>
    </source>
</evidence>
<feature type="transmembrane region" description="Helical" evidence="9">
    <location>
        <begin position="1001"/>
        <end position="1023"/>
    </location>
</feature>
<proteinExistence type="inferred from homology"/>
<dbReference type="FunFam" id="1.20.1640.10:FF:000001">
    <property type="entry name" value="Efflux pump membrane transporter"/>
    <property type="match status" value="1"/>
</dbReference>
<keyword evidence="8 9" id="KW-0472">Membrane</keyword>
<reference evidence="10" key="1">
    <citation type="journal article" date="2017" name="Appl. Environ. Microbiol.">
        <title>Molecular characterization of an Endozoicomonas-like organism causing infection in king scallop Pecten maximus L.</title>
        <authorList>
            <person name="Cano I."/>
            <person name="van Aerle R."/>
            <person name="Ross S."/>
            <person name="Verner-Jeffreys D.W."/>
            <person name="Paley R.K."/>
            <person name="Rimmer G."/>
            <person name="Ryder D."/>
            <person name="Hooper P."/>
            <person name="Stone D."/>
            <person name="Feist S.W."/>
        </authorList>
    </citation>
    <scope>NUCLEOTIDE SEQUENCE</scope>
</reference>
<dbReference type="FunFam" id="3.30.70.1430:FF:000001">
    <property type="entry name" value="Efflux pump membrane transporter"/>
    <property type="match status" value="1"/>
</dbReference>
<feature type="transmembrane region" description="Helical" evidence="9">
    <location>
        <begin position="531"/>
        <end position="553"/>
    </location>
</feature>
<keyword evidence="4" id="KW-1003">Cell membrane</keyword>
<protein>
    <submittedName>
        <fullName evidence="10">Efflux pump membrane transporter BepE</fullName>
    </submittedName>
</protein>
<evidence type="ECO:0000256" key="4">
    <source>
        <dbReference type="ARBA" id="ARBA00022475"/>
    </source>
</evidence>
<name>A0A2H9TAX3_9ZZZZ</name>
<feature type="transmembrane region" description="Helical" evidence="9">
    <location>
        <begin position="890"/>
        <end position="914"/>
    </location>
</feature>
<dbReference type="Gene3D" id="1.20.1640.10">
    <property type="entry name" value="Multidrug efflux transporter AcrB transmembrane domain"/>
    <property type="match status" value="2"/>
</dbReference>
<gene>
    <name evidence="10" type="primary">bepE</name>
    <name evidence="10" type="ORF">CI610_00622</name>
</gene>
<feature type="transmembrane region" description="Helical" evidence="9">
    <location>
        <begin position="920"/>
        <end position="943"/>
    </location>
</feature>
<keyword evidence="7 9" id="KW-1133">Transmembrane helix</keyword>
<feature type="transmembrane region" description="Helical" evidence="9">
    <location>
        <begin position="444"/>
        <end position="465"/>
    </location>
</feature>
<dbReference type="Pfam" id="PF00873">
    <property type="entry name" value="ACR_tran"/>
    <property type="match status" value="1"/>
</dbReference>
<sequence>MLTRYFLEHPRQAQIIALIVVIVGLLCLPLLPTLEYPQVTPPQVEVRANYVGATAEQVERAVATPIEQEINGVENLLYLSSKSASDGSMLLTATFAPHTDGNIAALNVQNRVERAKPFLPKDVLDYGISTEKSYSTQLLFINLYSSHPEHDSTWLSNYASLYLKNSLTRVPGVGHVEILGKRDYSLRIWMDSSRMASLGLTPDDIEKAVKDQNQEIIAGKVGQSATGKGAPLEYTLEVNGLLTSPDEFRQIILRQGEGGRVLRLGDVARIEQGADNYSVLNRLDQHDAIHLAIYQSPEANGLDVSRAIHREMQQLAQRFPEGVSYLIPHDISDFVKETINELQFAILLTILLVVAVIYLFLADWRATLIPVVVIPVSLVGSFAVLYGLGYSLNTVTLFGLVLSVGIVVDDAIIVVENVQRQMTDKGLDSKEAAIAAMQEVTSPVVATTLVLIAVFLPIGFIPGVAGQFYREFGMATSSAVLISSLCALVLSPVMCSALLRQQRVETWVHRAIREALQAVTRYYLFGVRFFLNHWVLALALLLIAVAMMSWLFYSLPKGFIPNDDRGYFFVAVQLPDGHSLGRTDEVAREINQLLMEESEMAHTISVVGLDLMTFTTSPNTALIVAALNPWKERKNKKSSVSAVMMRIQEKLYGLQGAMALAIMPSAIPAVSSLGGFDYKLQDKGLHEVQDLSALLSQLVGKVQQQPEILFAYSSFRANEPRVLVSVDREKLMNQKISMTAVHDALHAHLGSKYVDKYHKFGRIYQVKMQADEQHRLAPEAIAGIHVKNNEGKMVPLGTLVTVSSVQSPAVLEHYNLYRAASVTGQPTPGISTEKAMQVMEQVSSELPEGFSYSWSGLSLQERAAGKMTLLVLLLSSLFAYLFLVAQLESWLLPFAIIFSIPLSLVGALSGVMLSGLDNNIYVQLGMVLLVGLAAKNAILIVEFARNSERRGIMAYQASLMAARLRFRAVMMTGLSFLLGVVPLLTSHGAGAIGRLSLGVPVFWGMLTVVVLSTLLTPAFYLCLGKVKSDRIV</sequence>
<evidence type="ECO:0000256" key="9">
    <source>
        <dbReference type="SAM" id="Phobius"/>
    </source>
</evidence>
<evidence type="ECO:0000256" key="1">
    <source>
        <dbReference type="ARBA" id="ARBA00004429"/>
    </source>
</evidence>
<evidence type="ECO:0000256" key="5">
    <source>
        <dbReference type="ARBA" id="ARBA00022519"/>
    </source>
</evidence>
<feature type="transmembrane region" description="Helical" evidence="9">
    <location>
        <begin position="395"/>
        <end position="415"/>
    </location>
</feature>
<feature type="transmembrane region" description="Helical" evidence="9">
    <location>
        <begin position="651"/>
        <end position="670"/>
    </location>
</feature>
<dbReference type="InterPro" id="IPR004764">
    <property type="entry name" value="MdtF-like"/>
</dbReference>
<dbReference type="AlphaFoldDB" id="A0A2H9TAX3"/>
<dbReference type="GO" id="GO:0015562">
    <property type="term" value="F:efflux transmembrane transporter activity"/>
    <property type="evidence" value="ECO:0007669"/>
    <property type="project" value="InterPro"/>
</dbReference>
<comment type="subcellular location">
    <subcellularLocation>
        <location evidence="1">Cell inner membrane</location>
        <topology evidence="1">Multi-pass membrane protein</topology>
    </subcellularLocation>
</comment>
<keyword evidence="3" id="KW-0813">Transport</keyword>
<organism evidence="10">
    <name type="scientific">invertebrate metagenome</name>
    <dbReference type="NCBI Taxonomy" id="1711999"/>
    <lineage>
        <taxon>unclassified sequences</taxon>
        <taxon>metagenomes</taxon>
        <taxon>organismal metagenomes</taxon>
    </lineage>
</organism>
<dbReference type="PANTHER" id="PTHR32063">
    <property type="match status" value="1"/>
</dbReference>
<keyword evidence="6 9" id="KW-0812">Transmembrane</keyword>
<evidence type="ECO:0000256" key="6">
    <source>
        <dbReference type="ARBA" id="ARBA00022692"/>
    </source>
</evidence>
<feature type="transmembrane region" description="Helical" evidence="9">
    <location>
        <begin position="863"/>
        <end position="883"/>
    </location>
</feature>
<dbReference type="SUPFAM" id="SSF82866">
    <property type="entry name" value="Multidrug efflux transporter AcrB transmembrane domain"/>
    <property type="match status" value="2"/>
</dbReference>
<evidence type="ECO:0000256" key="3">
    <source>
        <dbReference type="ARBA" id="ARBA00022448"/>
    </source>
</evidence>
<keyword evidence="5" id="KW-0997">Cell inner membrane</keyword>
<dbReference type="SUPFAM" id="SSF82693">
    <property type="entry name" value="Multidrug efflux transporter AcrB pore domain, PN1, PN2, PC1 and PC2 subdomains"/>
    <property type="match status" value="3"/>
</dbReference>
<dbReference type="InterPro" id="IPR027463">
    <property type="entry name" value="AcrB_DN_DC_subdom"/>
</dbReference>
<feature type="transmembrane region" description="Helical" evidence="9">
    <location>
        <begin position="368"/>
        <end position="389"/>
    </location>
</feature>
<dbReference type="PANTHER" id="PTHR32063:SF11">
    <property type="entry name" value="CATION OR DRUG EFFLUX SYSTEM PROTEIN"/>
    <property type="match status" value="1"/>
</dbReference>
<comment type="similarity">
    <text evidence="2">Belongs to the resistance-nodulation-cell division (RND) (TC 2.A.6) family.</text>
</comment>
<feature type="transmembrane region" description="Helical" evidence="9">
    <location>
        <begin position="604"/>
        <end position="630"/>
    </location>
</feature>
<dbReference type="GO" id="GO:0005886">
    <property type="term" value="C:plasma membrane"/>
    <property type="evidence" value="ECO:0007669"/>
    <property type="project" value="UniProtKB-SubCell"/>
</dbReference>
<dbReference type="Gene3D" id="3.30.70.1430">
    <property type="entry name" value="Multidrug efflux transporter AcrB pore domain"/>
    <property type="match status" value="2"/>
</dbReference>
<dbReference type="GO" id="GO:0009636">
    <property type="term" value="P:response to toxic substance"/>
    <property type="evidence" value="ECO:0007669"/>
    <property type="project" value="UniProtKB-ARBA"/>
</dbReference>
<accession>A0A2H9TAX3</accession>
<dbReference type="GO" id="GO:0042910">
    <property type="term" value="F:xenobiotic transmembrane transporter activity"/>
    <property type="evidence" value="ECO:0007669"/>
    <property type="project" value="TreeGrafter"/>
</dbReference>